<evidence type="ECO:0000313" key="10">
    <source>
        <dbReference type="WBParaSite" id="MBELARI_LOCUS19607"/>
    </source>
</evidence>
<dbReference type="GO" id="GO:0020037">
    <property type="term" value="F:heme binding"/>
    <property type="evidence" value="ECO:0007669"/>
    <property type="project" value="InterPro"/>
</dbReference>
<evidence type="ECO:0008006" key="11">
    <source>
        <dbReference type="Google" id="ProtNLM"/>
    </source>
</evidence>
<dbReference type="GO" id="GO:0006082">
    <property type="term" value="P:organic acid metabolic process"/>
    <property type="evidence" value="ECO:0007669"/>
    <property type="project" value="TreeGrafter"/>
</dbReference>
<evidence type="ECO:0000256" key="1">
    <source>
        <dbReference type="ARBA" id="ARBA00001971"/>
    </source>
</evidence>
<dbReference type="InterPro" id="IPR001128">
    <property type="entry name" value="Cyt_P450"/>
</dbReference>
<dbReference type="CDD" id="cd20617">
    <property type="entry name" value="CYP1_2-like"/>
    <property type="match status" value="1"/>
</dbReference>
<keyword evidence="6 8" id="KW-0503">Monooxygenase</keyword>
<dbReference type="PRINTS" id="PR00463">
    <property type="entry name" value="EP450I"/>
</dbReference>
<feature type="binding site" description="axial binding residue" evidence="7">
    <location>
        <position position="451"/>
    </location>
    <ligand>
        <name>heme</name>
        <dbReference type="ChEBI" id="CHEBI:30413"/>
    </ligand>
    <ligandPart>
        <name>Fe</name>
        <dbReference type="ChEBI" id="CHEBI:18248"/>
    </ligandPart>
</feature>
<evidence type="ECO:0000256" key="8">
    <source>
        <dbReference type="RuleBase" id="RU000461"/>
    </source>
</evidence>
<dbReference type="InterPro" id="IPR002401">
    <property type="entry name" value="Cyt_P450_E_grp-I"/>
</dbReference>
<comment type="cofactor">
    <cofactor evidence="1 7">
        <name>heme</name>
        <dbReference type="ChEBI" id="CHEBI:30413"/>
    </cofactor>
</comment>
<reference evidence="10" key="1">
    <citation type="submission" date="2024-02" db="UniProtKB">
        <authorList>
            <consortium name="WormBaseParasite"/>
        </authorList>
    </citation>
    <scope>IDENTIFICATION</scope>
</reference>
<dbReference type="SUPFAM" id="SSF48264">
    <property type="entry name" value="Cytochrome P450"/>
    <property type="match status" value="1"/>
</dbReference>
<proteinExistence type="inferred from homology"/>
<keyword evidence="4 8" id="KW-0560">Oxidoreductase</keyword>
<comment type="similarity">
    <text evidence="2 8">Belongs to the cytochrome P450 family.</text>
</comment>
<accession>A0AAF3J6Q1</accession>
<keyword evidence="7 8" id="KW-0349">Heme</keyword>
<sequence length="505" mass="58024">MFLLIIFICIAIYAFIQWQAVRKLPNGPIPFLFFGNLPQLMFYSYKKGGLVGGMVEMAKIYGDVHTVWYGPYPTIQLCTFEMAKELMVNQGTTQIGRYTPFFTRAASYDEKGNQRGVVSSEGDQWLEHRRFILHTLRDFGMGNALQEQLIYHEIDYHFGEIEKRMIDGKATVVVDDFTELLIASIINRLLYGYGFDESNQSRYFEIRDEVAKFIKHLSPIDFFVTDWWRYVPILKNRYFHIYNVLDAFRAFSMENIQKIRSQLSDQDVTLSGEQAGDFVHAYLIEQRKRIKENGEPGYFDDAGLLGDLVDIWGAGQETTSTTLQWAFHELLSRPEIVEKCRNEINEVTGDGRVLCLKDRPKTPYLNAVINEIQRYGSILSVNLWRVTTGPCHIGGCEIPVGTLSTAQLSVIMQNDRVFDQPQEFNPERYLGNDGKLQEQSTIPFGIGKRACLGESLARAELYLVLGNLLQRYKLSFDPMEGSQGMTNKYSPIYKPKTFKAVFEKI</sequence>
<dbReference type="InterPro" id="IPR036396">
    <property type="entry name" value="Cyt_P450_sf"/>
</dbReference>
<evidence type="ECO:0000256" key="7">
    <source>
        <dbReference type="PIRSR" id="PIRSR602401-1"/>
    </source>
</evidence>
<dbReference type="GO" id="GO:0006805">
    <property type="term" value="P:xenobiotic metabolic process"/>
    <property type="evidence" value="ECO:0007669"/>
    <property type="project" value="TreeGrafter"/>
</dbReference>
<dbReference type="PRINTS" id="PR00385">
    <property type="entry name" value="P450"/>
</dbReference>
<name>A0AAF3J6Q1_9BILA</name>
<evidence type="ECO:0000256" key="3">
    <source>
        <dbReference type="ARBA" id="ARBA00022723"/>
    </source>
</evidence>
<evidence type="ECO:0000256" key="6">
    <source>
        <dbReference type="ARBA" id="ARBA00023033"/>
    </source>
</evidence>
<dbReference type="Pfam" id="PF00067">
    <property type="entry name" value="p450"/>
    <property type="match status" value="1"/>
</dbReference>
<dbReference type="InterPro" id="IPR017972">
    <property type="entry name" value="Cyt_P450_CS"/>
</dbReference>
<keyword evidence="3 7" id="KW-0479">Metal-binding</keyword>
<keyword evidence="5 7" id="KW-0408">Iron</keyword>
<dbReference type="PANTHER" id="PTHR24300:SF375">
    <property type="entry name" value="CYTOCHROME P450 FAMILY"/>
    <property type="match status" value="1"/>
</dbReference>
<dbReference type="InterPro" id="IPR050182">
    <property type="entry name" value="Cytochrome_P450_fam2"/>
</dbReference>
<dbReference type="GO" id="GO:0005506">
    <property type="term" value="F:iron ion binding"/>
    <property type="evidence" value="ECO:0007669"/>
    <property type="project" value="InterPro"/>
</dbReference>
<dbReference type="GO" id="GO:0016712">
    <property type="term" value="F:oxidoreductase activity, acting on paired donors, with incorporation or reduction of molecular oxygen, reduced flavin or flavoprotein as one donor, and incorporation of one atom of oxygen"/>
    <property type="evidence" value="ECO:0007669"/>
    <property type="project" value="TreeGrafter"/>
</dbReference>
<evidence type="ECO:0000313" key="9">
    <source>
        <dbReference type="Proteomes" id="UP000887575"/>
    </source>
</evidence>
<organism evidence="9 10">
    <name type="scientific">Mesorhabditis belari</name>
    <dbReference type="NCBI Taxonomy" id="2138241"/>
    <lineage>
        <taxon>Eukaryota</taxon>
        <taxon>Metazoa</taxon>
        <taxon>Ecdysozoa</taxon>
        <taxon>Nematoda</taxon>
        <taxon>Chromadorea</taxon>
        <taxon>Rhabditida</taxon>
        <taxon>Rhabditina</taxon>
        <taxon>Rhabditomorpha</taxon>
        <taxon>Rhabditoidea</taxon>
        <taxon>Rhabditidae</taxon>
        <taxon>Mesorhabditinae</taxon>
        <taxon>Mesorhabditis</taxon>
    </lineage>
</organism>
<protein>
    <recommendedName>
        <fullName evidence="11">Cytochrome P450</fullName>
    </recommendedName>
</protein>
<dbReference type="PANTHER" id="PTHR24300">
    <property type="entry name" value="CYTOCHROME P450 508A4-RELATED"/>
    <property type="match status" value="1"/>
</dbReference>
<keyword evidence="9" id="KW-1185">Reference proteome</keyword>
<evidence type="ECO:0000256" key="2">
    <source>
        <dbReference type="ARBA" id="ARBA00010617"/>
    </source>
</evidence>
<dbReference type="GO" id="GO:0005737">
    <property type="term" value="C:cytoplasm"/>
    <property type="evidence" value="ECO:0007669"/>
    <property type="project" value="TreeGrafter"/>
</dbReference>
<dbReference type="FunFam" id="1.10.630.10:FF:000036">
    <property type="entry name" value="CYtochrome P450 family"/>
    <property type="match status" value="1"/>
</dbReference>
<evidence type="ECO:0000256" key="5">
    <source>
        <dbReference type="ARBA" id="ARBA00023004"/>
    </source>
</evidence>
<dbReference type="Proteomes" id="UP000887575">
    <property type="component" value="Unassembled WGS sequence"/>
</dbReference>
<dbReference type="AlphaFoldDB" id="A0AAF3J6Q1"/>
<dbReference type="WBParaSite" id="MBELARI_LOCUS19607">
    <property type="protein sequence ID" value="MBELARI_LOCUS19607"/>
    <property type="gene ID" value="MBELARI_LOCUS19607"/>
</dbReference>
<dbReference type="Gene3D" id="1.10.630.10">
    <property type="entry name" value="Cytochrome P450"/>
    <property type="match status" value="1"/>
</dbReference>
<evidence type="ECO:0000256" key="4">
    <source>
        <dbReference type="ARBA" id="ARBA00023002"/>
    </source>
</evidence>
<dbReference type="PROSITE" id="PS00086">
    <property type="entry name" value="CYTOCHROME_P450"/>
    <property type="match status" value="1"/>
</dbReference>